<dbReference type="STRING" id="265726.KY46_09025"/>
<dbReference type="Proteomes" id="UP000033633">
    <property type="component" value="Unassembled WGS sequence"/>
</dbReference>
<proteinExistence type="predicted"/>
<keyword evidence="1" id="KW-1133">Transmembrane helix</keyword>
<sequence>MKHKPASKKTNLWRSVGAALLGVQSDHSRQQDFSQPSALPFIVAGLVAIFLFVGLLVIISRFVAG</sequence>
<dbReference type="Pfam" id="PF11174">
    <property type="entry name" value="DUF2970"/>
    <property type="match status" value="1"/>
</dbReference>
<name>A0A0F5VE23_9GAMM</name>
<gene>
    <name evidence="2" type="ORF">KY46_09025</name>
</gene>
<evidence type="ECO:0000313" key="3">
    <source>
        <dbReference type="Proteomes" id="UP000033633"/>
    </source>
</evidence>
<evidence type="ECO:0008006" key="4">
    <source>
        <dbReference type="Google" id="ProtNLM"/>
    </source>
</evidence>
<comment type="caution">
    <text evidence="2">The sequence shown here is derived from an EMBL/GenBank/DDBJ whole genome shotgun (WGS) entry which is preliminary data.</text>
</comment>
<dbReference type="AlphaFoldDB" id="A0A0F5VE23"/>
<evidence type="ECO:0000313" key="2">
    <source>
        <dbReference type="EMBL" id="KKD00032.1"/>
    </source>
</evidence>
<evidence type="ECO:0000256" key="1">
    <source>
        <dbReference type="SAM" id="Phobius"/>
    </source>
</evidence>
<keyword evidence="3" id="KW-1185">Reference proteome</keyword>
<keyword evidence="1" id="KW-0812">Transmembrane</keyword>
<dbReference type="RefSeq" id="WP_046220327.1">
    <property type="nucleotide sequence ID" value="NZ_JWYV01000006.1"/>
</dbReference>
<dbReference type="InterPro" id="IPR021344">
    <property type="entry name" value="DUF2970"/>
</dbReference>
<feature type="transmembrane region" description="Helical" evidence="1">
    <location>
        <begin position="38"/>
        <end position="59"/>
    </location>
</feature>
<protein>
    <recommendedName>
        <fullName evidence="4">DUF2970 domain-containing protein</fullName>
    </recommendedName>
</protein>
<reference evidence="2 3" key="1">
    <citation type="submission" date="2014-12" db="EMBL/GenBank/DDBJ databases">
        <title>Mercury Reductase activity and rhizosphere competence traits in the genome of root associated Photobacterium halotolerans MELD1.</title>
        <authorList>
            <person name="Mathew D.C."/>
            <person name="Huang C.-C."/>
        </authorList>
    </citation>
    <scope>NUCLEOTIDE SEQUENCE [LARGE SCALE GENOMIC DNA]</scope>
    <source>
        <strain evidence="2 3">MELD1</strain>
    </source>
</reference>
<accession>A0A0F5VE23</accession>
<dbReference type="EMBL" id="JWYV01000006">
    <property type="protein sequence ID" value="KKD00032.1"/>
    <property type="molecule type" value="Genomic_DNA"/>
</dbReference>
<organism evidence="2 3">
    <name type="scientific">Photobacterium halotolerans</name>
    <dbReference type="NCBI Taxonomy" id="265726"/>
    <lineage>
        <taxon>Bacteria</taxon>
        <taxon>Pseudomonadati</taxon>
        <taxon>Pseudomonadota</taxon>
        <taxon>Gammaproteobacteria</taxon>
        <taxon>Vibrionales</taxon>
        <taxon>Vibrionaceae</taxon>
        <taxon>Photobacterium</taxon>
    </lineage>
</organism>
<dbReference type="OrthoDB" id="5625885at2"/>
<keyword evidence="1" id="KW-0472">Membrane</keyword>